<dbReference type="AlphaFoldDB" id="A0A4Z1PN02"/>
<evidence type="ECO:0000313" key="2">
    <source>
        <dbReference type="EMBL" id="TID24022.1"/>
    </source>
</evidence>
<keyword evidence="3" id="KW-1185">Reference proteome</keyword>
<protein>
    <submittedName>
        <fullName evidence="2">DUF1531-domain-containing protein</fullName>
    </submittedName>
</protein>
<dbReference type="PANTHER" id="PTHR28199:SF1">
    <property type="entry name" value="PROCESSING OF GAS1 AND ALP PROTEIN 2"/>
    <property type="match status" value="1"/>
</dbReference>
<dbReference type="STRING" id="86259.A0A4Z1PN02"/>
<dbReference type="GO" id="GO:0015031">
    <property type="term" value="P:protein transport"/>
    <property type="evidence" value="ECO:0007669"/>
    <property type="project" value="TreeGrafter"/>
</dbReference>
<dbReference type="EMBL" id="SNSC02000005">
    <property type="protein sequence ID" value="TID24022.1"/>
    <property type="molecule type" value="Genomic_DNA"/>
</dbReference>
<feature type="region of interest" description="Disordered" evidence="1">
    <location>
        <begin position="81"/>
        <end position="131"/>
    </location>
</feature>
<name>A0A4Z1PN02_9PEZI</name>
<dbReference type="Proteomes" id="UP000298493">
    <property type="component" value="Unassembled WGS sequence"/>
</dbReference>
<feature type="compositionally biased region" description="Basic and acidic residues" evidence="1">
    <location>
        <begin position="81"/>
        <end position="91"/>
    </location>
</feature>
<feature type="compositionally biased region" description="Acidic residues" evidence="1">
    <location>
        <begin position="114"/>
        <end position="123"/>
    </location>
</feature>
<sequence length="172" mass="19625">MAQEPINPMDKLMESSKYFYQEATTALSTWKENFTRNTSESFNQMTPKNWLRLVIIVCTYALIRPYILKLGAKVQQKHLEKEAKESDEKWAAMHPNDLRGGGGPKKKVDIPGVESEDEGEDGQGEVTVGREWGRKARVRQRKIVRKAMEIHEANLAKTGFESEDEDIADLLT</sequence>
<dbReference type="OrthoDB" id="4227028at2759"/>
<dbReference type="InterPro" id="IPR011431">
    <property type="entry name" value="Trafficking_Pga2"/>
</dbReference>
<evidence type="ECO:0000256" key="1">
    <source>
        <dbReference type="SAM" id="MobiDB-lite"/>
    </source>
</evidence>
<gene>
    <name evidence="2" type="ORF">E6O75_ATG02387</name>
</gene>
<proteinExistence type="predicted"/>
<organism evidence="2 3">
    <name type="scientific">Venturia nashicola</name>
    <dbReference type="NCBI Taxonomy" id="86259"/>
    <lineage>
        <taxon>Eukaryota</taxon>
        <taxon>Fungi</taxon>
        <taxon>Dikarya</taxon>
        <taxon>Ascomycota</taxon>
        <taxon>Pezizomycotina</taxon>
        <taxon>Dothideomycetes</taxon>
        <taxon>Pleosporomycetidae</taxon>
        <taxon>Venturiales</taxon>
        <taxon>Venturiaceae</taxon>
        <taxon>Venturia</taxon>
    </lineage>
</organism>
<dbReference type="Pfam" id="PF07543">
    <property type="entry name" value="PGA2"/>
    <property type="match status" value="1"/>
</dbReference>
<reference evidence="2 3" key="1">
    <citation type="submission" date="2019-04" db="EMBL/GenBank/DDBJ databases">
        <title>High contiguity whole genome sequence and gene annotation resource for two Venturia nashicola isolates.</title>
        <authorList>
            <person name="Prokchorchik M."/>
            <person name="Won K."/>
            <person name="Lee Y."/>
            <person name="Choi E.D."/>
            <person name="Segonzac C."/>
            <person name="Sohn K.H."/>
        </authorList>
    </citation>
    <scope>NUCLEOTIDE SEQUENCE [LARGE SCALE GENOMIC DNA]</scope>
    <source>
        <strain evidence="2 3">PRI2</strain>
    </source>
</reference>
<accession>A0A4Z1PN02</accession>
<comment type="caution">
    <text evidence="2">The sequence shown here is derived from an EMBL/GenBank/DDBJ whole genome shotgun (WGS) entry which is preliminary data.</text>
</comment>
<evidence type="ECO:0000313" key="3">
    <source>
        <dbReference type="Proteomes" id="UP000298493"/>
    </source>
</evidence>
<dbReference type="PANTHER" id="PTHR28199">
    <property type="entry name" value="PROCESSING OF GAS1 AND ALP PROTEIN 2"/>
    <property type="match status" value="1"/>
</dbReference>